<dbReference type="Gene3D" id="1.10.1470.10">
    <property type="entry name" value="YjbJ"/>
    <property type="match status" value="1"/>
</dbReference>
<dbReference type="SUPFAM" id="SSF69047">
    <property type="entry name" value="Hypothetical protein YjbJ"/>
    <property type="match status" value="1"/>
</dbReference>
<comment type="caution">
    <text evidence="3">The sequence shown here is derived from an EMBL/GenBank/DDBJ whole genome shotgun (WGS) entry which is preliminary data.</text>
</comment>
<sequence>MKSSTQDKAEGMFHKVKGKVKEVAGEISDNPKLEAEGTVEKITGQVQEKIGQVKKVWGR</sequence>
<accession>A0A0W8FT86</accession>
<dbReference type="EMBL" id="LNQE01000860">
    <property type="protein sequence ID" value="KUG24136.1"/>
    <property type="molecule type" value="Genomic_DNA"/>
</dbReference>
<evidence type="ECO:0000313" key="3">
    <source>
        <dbReference type="EMBL" id="KUG24136.1"/>
    </source>
</evidence>
<dbReference type="InterPro" id="IPR036629">
    <property type="entry name" value="YjbJ_sf"/>
</dbReference>
<evidence type="ECO:0000256" key="1">
    <source>
        <dbReference type="ARBA" id="ARBA00009129"/>
    </source>
</evidence>
<comment type="similarity">
    <text evidence="1">Belongs to the UPF0337 (CsbD) family.</text>
</comment>
<dbReference type="AlphaFoldDB" id="A0A0W8FT86"/>
<evidence type="ECO:0000259" key="2">
    <source>
        <dbReference type="Pfam" id="PF05532"/>
    </source>
</evidence>
<proteinExistence type="inferred from homology"/>
<protein>
    <recommendedName>
        <fullName evidence="2">CsbD-like domain-containing protein</fullName>
    </recommendedName>
</protein>
<dbReference type="InterPro" id="IPR008462">
    <property type="entry name" value="CsbD"/>
</dbReference>
<organism evidence="3">
    <name type="scientific">hydrocarbon metagenome</name>
    <dbReference type="NCBI Taxonomy" id="938273"/>
    <lineage>
        <taxon>unclassified sequences</taxon>
        <taxon>metagenomes</taxon>
        <taxon>ecological metagenomes</taxon>
    </lineage>
</organism>
<reference evidence="3" key="1">
    <citation type="journal article" date="2015" name="Proc. Natl. Acad. Sci. U.S.A.">
        <title>Networks of energetic and metabolic interactions define dynamics in microbial communities.</title>
        <authorList>
            <person name="Embree M."/>
            <person name="Liu J.K."/>
            <person name="Al-Bassam M.M."/>
            <person name="Zengler K."/>
        </authorList>
    </citation>
    <scope>NUCLEOTIDE SEQUENCE</scope>
</reference>
<feature type="domain" description="CsbD-like" evidence="2">
    <location>
        <begin position="7"/>
        <end position="55"/>
    </location>
</feature>
<name>A0A0W8FT86_9ZZZZ</name>
<gene>
    <name evidence="3" type="ORF">ASZ90_006060</name>
</gene>
<dbReference type="Pfam" id="PF05532">
    <property type="entry name" value="CsbD"/>
    <property type="match status" value="1"/>
</dbReference>